<dbReference type="InterPro" id="IPR038745">
    <property type="entry name" value="AT4G37440-like"/>
</dbReference>
<dbReference type="STRING" id="2711.A0A067GK16"/>
<evidence type="ECO:0000256" key="1">
    <source>
        <dbReference type="SAM" id="MobiDB-lite"/>
    </source>
</evidence>
<feature type="compositionally biased region" description="Basic residues" evidence="1">
    <location>
        <begin position="476"/>
        <end position="496"/>
    </location>
</feature>
<feature type="compositionally biased region" description="Polar residues" evidence="1">
    <location>
        <begin position="10"/>
        <end position="31"/>
    </location>
</feature>
<evidence type="ECO:0000313" key="3">
    <source>
        <dbReference type="Proteomes" id="UP000027120"/>
    </source>
</evidence>
<protein>
    <submittedName>
        <fullName evidence="2">Uncharacterized protein</fullName>
    </submittedName>
</protein>
<feature type="region of interest" description="Disordered" evidence="1">
    <location>
        <begin position="372"/>
        <end position="404"/>
    </location>
</feature>
<dbReference type="PANTHER" id="PTHR34057">
    <property type="entry name" value="ELONGATION FACTOR"/>
    <property type="match status" value="1"/>
</dbReference>
<feature type="compositionally biased region" description="Polar residues" evidence="1">
    <location>
        <begin position="452"/>
        <end position="470"/>
    </location>
</feature>
<dbReference type="PANTHER" id="PTHR34057:SF10">
    <property type="entry name" value="TRANSPOSASE, PTTA_EN_SPM, PLANT"/>
    <property type="match status" value="1"/>
</dbReference>
<accession>A0A067GK16</accession>
<dbReference type="eggNOG" id="ENOG502QVMR">
    <property type="taxonomic scope" value="Eukaryota"/>
</dbReference>
<dbReference type="SMR" id="A0A067GK16"/>
<organism evidence="2 3">
    <name type="scientific">Citrus sinensis</name>
    <name type="common">Sweet orange</name>
    <name type="synonym">Citrus aurantium var. sinensis</name>
    <dbReference type="NCBI Taxonomy" id="2711"/>
    <lineage>
        <taxon>Eukaryota</taxon>
        <taxon>Viridiplantae</taxon>
        <taxon>Streptophyta</taxon>
        <taxon>Embryophyta</taxon>
        <taxon>Tracheophyta</taxon>
        <taxon>Spermatophyta</taxon>
        <taxon>Magnoliopsida</taxon>
        <taxon>eudicotyledons</taxon>
        <taxon>Gunneridae</taxon>
        <taxon>Pentapetalae</taxon>
        <taxon>rosids</taxon>
        <taxon>malvids</taxon>
        <taxon>Sapindales</taxon>
        <taxon>Rutaceae</taxon>
        <taxon>Aurantioideae</taxon>
        <taxon>Citrus</taxon>
    </lineage>
</organism>
<keyword evidence="3" id="KW-1185">Reference proteome</keyword>
<evidence type="ECO:0000313" key="2">
    <source>
        <dbReference type="EMBL" id="KDO79020.1"/>
    </source>
</evidence>
<dbReference type="AlphaFoldDB" id="A0A067GK16"/>
<dbReference type="EMBL" id="KK784878">
    <property type="protein sequence ID" value="KDO79020.1"/>
    <property type="molecule type" value="Genomic_DNA"/>
</dbReference>
<reference evidence="2 3" key="1">
    <citation type="submission" date="2014-04" db="EMBL/GenBank/DDBJ databases">
        <authorList>
            <consortium name="International Citrus Genome Consortium"/>
            <person name="Gmitter F."/>
            <person name="Chen C."/>
            <person name="Farmerie W."/>
            <person name="Harkins T."/>
            <person name="Desany B."/>
            <person name="Mohiuddin M."/>
            <person name="Kodira C."/>
            <person name="Borodovsky M."/>
            <person name="Lomsadze A."/>
            <person name="Burns P."/>
            <person name="Jenkins J."/>
            <person name="Prochnik S."/>
            <person name="Shu S."/>
            <person name="Chapman J."/>
            <person name="Pitluck S."/>
            <person name="Schmutz J."/>
            <person name="Rokhsar D."/>
        </authorList>
    </citation>
    <scope>NUCLEOTIDE SEQUENCE</scope>
</reference>
<dbReference type="PaxDb" id="2711-XP_006466514.1"/>
<sequence>MAPNLEMEGKSSTVTEVSATEQNSGSASQDPENMLINCVSNVGDNTFQVGALLDGKAKVQNGSEDVEVDIIGCTKSGDNELVEAECQSTTENSSSFGATLSGTENVSTLNEVEVESPFLGGNVLTSAFDVYNGALPLRKKKLTDHWQKFIHPIMWRCKWTELQIKELQSRALKYDRELAEYDLRKQVELEESTLGDFDSKSQPFYCQSRRNQIMKRKRRKRVEETTDLASFMSCHNLFSYHEYKKSIADGACMDIEFRNLDNKTVNGNDGFGVNEEWPFLKFRDVENSMGQMLSKIELVQSQVRELKTRIDKVVNENSGKFSSINSLSLLVPCDALTSSDGNAASPPKSGNEMPDRSLYIASKHLSDCTMGDLVMPGSEEATLPPDMIRSPSQPGVGDSCEPVQQKDNGLLIHNQASDKELHNFERIISQLAERPQGSTRKPDAVPPLKSPKANTPIKTFESHGQLSTSRSDVRNSRRKWGSRRSRSGRWKCRSSG</sequence>
<feature type="region of interest" description="Disordered" evidence="1">
    <location>
        <begin position="431"/>
        <end position="496"/>
    </location>
</feature>
<feature type="region of interest" description="Disordered" evidence="1">
    <location>
        <begin position="1"/>
        <end position="32"/>
    </location>
</feature>
<dbReference type="EMBL" id="KK784878">
    <property type="protein sequence ID" value="KDO79021.1"/>
    <property type="molecule type" value="Genomic_DNA"/>
</dbReference>
<dbReference type="Proteomes" id="UP000027120">
    <property type="component" value="Unassembled WGS sequence"/>
</dbReference>
<gene>
    <name evidence="2" type="ORF">CISIN_1g010969mg</name>
</gene>
<name>A0A067GK16_CITSI</name>
<dbReference type="CDD" id="cd11650">
    <property type="entry name" value="AT4G37440_like"/>
    <property type="match status" value="1"/>
</dbReference>
<proteinExistence type="predicted"/>